<accession>A0A926CZR7</accession>
<dbReference type="SUPFAM" id="SSF101904">
    <property type="entry name" value="GyrA/ParC C-terminal domain-like"/>
    <property type="match status" value="1"/>
</dbReference>
<proteinExistence type="inferred from homology"/>
<dbReference type="InterPro" id="IPR002205">
    <property type="entry name" value="Topo_IIA_dom_A"/>
</dbReference>
<dbReference type="AlphaFoldDB" id="A0A926CZR7"/>
<protein>
    <recommendedName>
        <fullName evidence="3">DNA topoisomerase (ATP-hydrolyzing)</fullName>
        <ecNumber evidence="3">5.6.2.2</ecNumber>
    </recommendedName>
</protein>
<dbReference type="EMBL" id="JACRSO010000002">
    <property type="protein sequence ID" value="MBC8528952.1"/>
    <property type="molecule type" value="Genomic_DNA"/>
</dbReference>
<dbReference type="PANTHER" id="PTHR43493:SF9">
    <property type="entry name" value="DNA TOPOISOMERASE 4 SUBUNIT A"/>
    <property type="match status" value="1"/>
</dbReference>
<evidence type="ECO:0000256" key="1">
    <source>
        <dbReference type="ARBA" id="ARBA00000185"/>
    </source>
</evidence>
<dbReference type="CDD" id="cd00187">
    <property type="entry name" value="TOP4c"/>
    <property type="match status" value="1"/>
</dbReference>
<dbReference type="GO" id="GO:0003677">
    <property type="term" value="F:DNA binding"/>
    <property type="evidence" value="ECO:0007669"/>
    <property type="project" value="UniProtKB-UniRule"/>
</dbReference>
<dbReference type="FunFam" id="3.30.1360.40:FF:000002">
    <property type="entry name" value="DNA gyrase subunit A"/>
    <property type="match status" value="1"/>
</dbReference>
<name>A0A926CZR7_9FIRM</name>
<keyword evidence="4 7" id="KW-0799">Topoisomerase</keyword>
<evidence type="ECO:0000256" key="4">
    <source>
        <dbReference type="ARBA" id="ARBA00023029"/>
    </source>
</evidence>
<dbReference type="FunFam" id="1.10.268.10:FF:000001">
    <property type="entry name" value="DNA gyrase subunit A"/>
    <property type="match status" value="1"/>
</dbReference>
<dbReference type="NCBIfam" id="NF004044">
    <property type="entry name" value="PRK05561.1"/>
    <property type="match status" value="1"/>
</dbReference>
<evidence type="ECO:0000313" key="10">
    <source>
        <dbReference type="Proteomes" id="UP000654279"/>
    </source>
</evidence>
<evidence type="ECO:0000256" key="5">
    <source>
        <dbReference type="ARBA" id="ARBA00023125"/>
    </source>
</evidence>
<evidence type="ECO:0000256" key="7">
    <source>
        <dbReference type="PROSITE-ProRule" id="PRU01384"/>
    </source>
</evidence>
<dbReference type="PANTHER" id="PTHR43493">
    <property type="entry name" value="DNA GYRASE/TOPOISOMERASE SUBUNIT A"/>
    <property type="match status" value="1"/>
</dbReference>
<dbReference type="RefSeq" id="WP_249284880.1">
    <property type="nucleotide sequence ID" value="NZ_JACRSO010000002.1"/>
</dbReference>
<dbReference type="FunFam" id="3.90.199.10:FF:000001">
    <property type="entry name" value="DNA gyrase subunit A"/>
    <property type="match status" value="1"/>
</dbReference>
<dbReference type="InterPro" id="IPR013757">
    <property type="entry name" value="Topo_IIA_A_a_sf"/>
</dbReference>
<comment type="similarity">
    <text evidence="2">Belongs to the type II topoisomerase GyrA/ParC subunit family.</text>
</comment>
<dbReference type="NCBIfam" id="NF004043">
    <property type="entry name" value="PRK05560.1"/>
    <property type="match status" value="1"/>
</dbReference>
<dbReference type="GO" id="GO:0005737">
    <property type="term" value="C:cytoplasm"/>
    <property type="evidence" value="ECO:0007669"/>
    <property type="project" value="TreeGrafter"/>
</dbReference>
<dbReference type="Pfam" id="PF03989">
    <property type="entry name" value="DNA_gyraseA_C"/>
    <property type="match status" value="4"/>
</dbReference>
<comment type="caution">
    <text evidence="9">The sequence shown here is derived from an EMBL/GenBank/DDBJ whole genome shotgun (WGS) entry which is preliminary data.</text>
</comment>
<dbReference type="Gene3D" id="3.90.199.10">
    <property type="entry name" value="Topoisomerase II, domain 5"/>
    <property type="match status" value="1"/>
</dbReference>
<dbReference type="Gene3D" id="2.120.10.90">
    <property type="entry name" value="DNA gyrase/topoisomerase IV, subunit A, C-terminal"/>
    <property type="match status" value="1"/>
</dbReference>
<keyword evidence="5 7" id="KW-0238">DNA-binding</keyword>
<dbReference type="SUPFAM" id="SSF56719">
    <property type="entry name" value="Type II DNA topoisomerase"/>
    <property type="match status" value="1"/>
</dbReference>
<keyword evidence="6 7" id="KW-0413">Isomerase</keyword>
<reference evidence="9" key="1">
    <citation type="submission" date="2020-08" db="EMBL/GenBank/DDBJ databases">
        <title>Genome public.</title>
        <authorList>
            <person name="Liu C."/>
            <person name="Sun Q."/>
        </authorList>
    </citation>
    <scope>NUCLEOTIDE SEQUENCE</scope>
    <source>
        <strain evidence="9">NSJ-44</strain>
    </source>
</reference>
<comment type="catalytic activity">
    <reaction evidence="1 7">
        <text>ATP-dependent breakage, passage and rejoining of double-stranded DNA.</text>
        <dbReference type="EC" id="5.6.2.2"/>
    </reaction>
</comment>
<dbReference type="InterPro" id="IPR013758">
    <property type="entry name" value="Topo_IIA_A/C_ab"/>
</dbReference>
<evidence type="ECO:0000256" key="6">
    <source>
        <dbReference type="ARBA" id="ARBA00023235"/>
    </source>
</evidence>
<dbReference type="Gene3D" id="1.10.268.10">
    <property type="entry name" value="Topoisomerase, domain 3"/>
    <property type="match status" value="1"/>
</dbReference>
<evidence type="ECO:0000259" key="8">
    <source>
        <dbReference type="PROSITE" id="PS52040"/>
    </source>
</evidence>
<dbReference type="GO" id="GO:0006265">
    <property type="term" value="P:DNA topological change"/>
    <property type="evidence" value="ECO:0007669"/>
    <property type="project" value="UniProtKB-UniRule"/>
</dbReference>
<keyword evidence="10" id="KW-1185">Reference proteome</keyword>
<dbReference type="Proteomes" id="UP000654279">
    <property type="component" value="Unassembled WGS sequence"/>
</dbReference>
<evidence type="ECO:0000256" key="3">
    <source>
        <dbReference type="ARBA" id="ARBA00012895"/>
    </source>
</evidence>
<dbReference type="EC" id="5.6.2.2" evidence="3"/>
<dbReference type="Gene3D" id="3.30.1360.40">
    <property type="match status" value="1"/>
</dbReference>
<dbReference type="GO" id="GO:0034335">
    <property type="term" value="F:DNA negative supercoiling activity"/>
    <property type="evidence" value="ECO:0007669"/>
    <property type="project" value="UniProtKB-ARBA"/>
</dbReference>
<dbReference type="InterPro" id="IPR035516">
    <property type="entry name" value="Gyrase/topoIV_suA_C"/>
</dbReference>
<sequence length="817" mass="91586">MAKKRRVEPIPQQKDENIFYQSMEEVMHASMIPYAEYVILDRALPRVEDGLKPVQRRILYTMYELGMTPDKPYRKCARIVGDCLGKYHPHGDTSVYDALVRMAQGFNMRAPLVDGHGNFGSVDGDSAAAMRYTEARMAPPALELLRDIDKDTVRWSLNFDDTLKEPDMLPGRFPNLLVNGASGIAVGLATNIPPHNMGEAIDGVIAQIDKPKITLQEMMAIIKGPDFPTGGYILEGGELEQAYATGRGRIKLRARLFVEQLKNGKKNIVITELPYQVNKAALLEKILKLREDKKGLLSAITDIRDESDREGMRAVIELRRDTDEEKVLAYLYKYSQLQVTFGINMVAIAGGRPQQLGLLEINRIYIAHQKDVVTRRTRHDLEQAKAREHILAGLMIAVRNIDEVIRIIRSSQNPKEAKARLIERFALSEVQAQAILDMRLQRLTALEIENLEKEYNKILALIAELEAILSSERRLMSVIKKELKEIRDKYATPRLTQFLNTEDEVEPAQGDEVIVEDTVVVRTANGAIKRVADRLYQKANRAQESGAVVGDHVVQILPMKTNERMLAFTNLGNAGFINVEDLPDGKWRDRGVPIANFIPELKKNETVVALLPAVDFSQELLFFTRDGMVKKSLYEQYNIRKKAFQACGLKNNDQVVAVEFARPDGNCLLITKNGMSICFGQDQVSAMGRTASGVKAIALSHGDQVIFVRQVGEEGEIVVISDKGYGKRSLAVDYEPQGRGGKGVKTIDFKKNGVNGQALVFVHYVQEPEELVLVQKSGMTTNVPTEMILIENRFSKGRPLAMVVLDDLVEQAYPIVF</sequence>
<dbReference type="InterPro" id="IPR050220">
    <property type="entry name" value="Type_II_DNA_Topoisomerases"/>
</dbReference>
<dbReference type="PROSITE" id="PS52040">
    <property type="entry name" value="TOPO_IIA"/>
    <property type="match status" value="1"/>
</dbReference>
<dbReference type="InterPro" id="IPR006691">
    <property type="entry name" value="GyrA/parC_rep"/>
</dbReference>
<organism evidence="9 10">
    <name type="scientific">Luoshenia tenuis</name>
    <dbReference type="NCBI Taxonomy" id="2763654"/>
    <lineage>
        <taxon>Bacteria</taxon>
        <taxon>Bacillati</taxon>
        <taxon>Bacillota</taxon>
        <taxon>Clostridia</taxon>
        <taxon>Christensenellales</taxon>
        <taxon>Christensenellaceae</taxon>
        <taxon>Luoshenia</taxon>
    </lineage>
</organism>
<feature type="active site" description="O-(5'-phospho-DNA)-tyrosine intermediate" evidence="7">
    <location>
        <position position="132"/>
    </location>
</feature>
<dbReference type="InterPro" id="IPR013760">
    <property type="entry name" value="Topo_IIA-like_dom_sf"/>
</dbReference>
<feature type="domain" description="Topo IIA-type catalytic" evidence="8">
    <location>
        <begin position="44"/>
        <end position="518"/>
    </location>
</feature>
<dbReference type="SMART" id="SM00434">
    <property type="entry name" value="TOP4c"/>
    <property type="match status" value="1"/>
</dbReference>
<evidence type="ECO:0000256" key="2">
    <source>
        <dbReference type="ARBA" id="ARBA00008263"/>
    </source>
</evidence>
<dbReference type="GO" id="GO:0009330">
    <property type="term" value="C:DNA topoisomerase type II (double strand cut, ATP-hydrolyzing) complex"/>
    <property type="evidence" value="ECO:0007669"/>
    <property type="project" value="TreeGrafter"/>
</dbReference>
<evidence type="ECO:0000313" key="9">
    <source>
        <dbReference type="EMBL" id="MBC8528952.1"/>
    </source>
</evidence>
<gene>
    <name evidence="9" type="primary">gyrA</name>
    <name evidence="9" type="ORF">H8699_05890</name>
</gene>
<dbReference type="GO" id="GO:0005524">
    <property type="term" value="F:ATP binding"/>
    <property type="evidence" value="ECO:0007669"/>
    <property type="project" value="InterPro"/>
</dbReference>
<dbReference type="Pfam" id="PF00521">
    <property type="entry name" value="DNA_topoisoIV"/>
    <property type="match status" value="1"/>
</dbReference>
<dbReference type="NCBIfam" id="TIGR01063">
    <property type="entry name" value="gyrA"/>
    <property type="match status" value="1"/>
</dbReference>